<accession>A0A432W251</accession>
<dbReference type="Pfam" id="PF20376">
    <property type="entry name" value="DUF6671"/>
    <property type="match status" value="1"/>
</dbReference>
<evidence type="ECO:0000259" key="1">
    <source>
        <dbReference type="Pfam" id="PF20376"/>
    </source>
</evidence>
<reference evidence="3" key="1">
    <citation type="journal article" date="2018" name="Front. Microbiol.">
        <title>Genome-Based Analysis Reveals the Taxonomy and Diversity of the Family Idiomarinaceae.</title>
        <authorList>
            <person name="Liu Y."/>
            <person name="Lai Q."/>
            <person name="Shao Z."/>
        </authorList>
    </citation>
    <scope>NUCLEOTIDE SEQUENCE [LARGE SCALE GENOMIC DNA]</scope>
    <source>
        <strain evidence="3">GBPy7</strain>
    </source>
</reference>
<proteinExistence type="predicted"/>
<name>A0A432W251_9GAMM</name>
<organism evidence="2 3">
    <name type="scientific">Aliidiomarina iranensis</name>
    <dbReference type="NCBI Taxonomy" id="1434071"/>
    <lineage>
        <taxon>Bacteria</taxon>
        <taxon>Pseudomonadati</taxon>
        <taxon>Pseudomonadota</taxon>
        <taxon>Gammaproteobacteria</taxon>
        <taxon>Alteromonadales</taxon>
        <taxon>Idiomarinaceae</taxon>
        <taxon>Aliidiomarina</taxon>
    </lineage>
</organism>
<dbReference type="OrthoDB" id="9793837at2"/>
<sequence>MAFAILVTQHEKGKLIAPVLQEIGIRVVENSSWDTDQLGTFAGEVERRLTPHECALEKAKQAIKLTGLGIGLGSEGSFGGGPLPGVINWNEEILCFYQPEHERVIYARASGAFPGKSFVLEQISDLEHVEELSNQGLHWIVKINDEILKGLNLAMLTEALTIADQHGLLTWPIKVEPDLRAMYCPPRQQMIKKAAEDLARRLQALCPECSEPNFVVKHQEKGLPCELCSLPTQLPSHEVLHCEACEHTEKLGVAATSADSQHCQWCNP</sequence>
<keyword evidence="3" id="KW-1185">Reference proteome</keyword>
<evidence type="ECO:0000313" key="2">
    <source>
        <dbReference type="EMBL" id="RUO23291.1"/>
    </source>
</evidence>
<gene>
    <name evidence="2" type="ORF">CWE08_01165</name>
</gene>
<feature type="domain" description="DUF6671" evidence="1">
    <location>
        <begin position="58"/>
        <end position="268"/>
    </location>
</feature>
<evidence type="ECO:0000313" key="3">
    <source>
        <dbReference type="Proteomes" id="UP000288395"/>
    </source>
</evidence>
<protein>
    <recommendedName>
        <fullName evidence="1">DUF6671 domain-containing protein</fullName>
    </recommendedName>
</protein>
<dbReference type="RefSeq" id="WP_126764834.1">
    <property type="nucleotide sequence ID" value="NZ_PIPJ01000001.1"/>
</dbReference>
<dbReference type="Proteomes" id="UP000288395">
    <property type="component" value="Unassembled WGS sequence"/>
</dbReference>
<dbReference type="EMBL" id="PIPJ01000001">
    <property type="protein sequence ID" value="RUO23291.1"/>
    <property type="molecule type" value="Genomic_DNA"/>
</dbReference>
<dbReference type="AlphaFoldDB" id="A0A432W251"/>
<dbReference type="InterPro" id="IPR046612">
    <property type="entry name" value="DUF6671"/>
</dbReference>
<comment type="caution">
    <text evidence="2">The sequence shown here is derived from an EMBL/GenBank/DDBJ whole genome shotgun (WGS) entry which is preliminary data.</text>
</comment>